<comment type="caution">
    <text evidence="1">The sequence shown here is derived from an EMBL/GenBank/DDBJ whole genome shotgun (WGS) entry which is preliminary data.</text>
</comment>
<dbReference type="PANTHER" id="PTHR10916">
    <property type="entry name" value="60S RIBOSOMAL PROTEIN L35/50S RIBOSOMAL PROTEIN L29"/>
    <property type="match status" value="1"/>
</dbReference>
<evidence type="ECO:0000313" key="1">
    <source>
        <dbReference type="EMBL" id="KAG0477958.1"/>
    </source>
</evidence>
<dbReference type="InterPro" id="IPR050063">
    <property type="entry name" value="Ribosomal_protein_uL29"/>
</dbReference>
<reference evidence="1 2" key="1">
    <citation type="journal article" date="2020" name="Nat. Food">
        <title>A phased Vanilla planifolia genome enables genetic improvement of flavour and production.</title>
        <authorList>
            <person name="Hasing T."/>
            <person name="Tang H."/>
            <person name="Brym M."/>
            <person name="Khazi F."/>
            <person name="Huang T."/>
            <person name="Chambers A.H."/>
        </authorList>
    </citation>
    <scope>NUCLEOTIDE SEQUENCE [LARGE SCALE GENOMIC DNA]</scope>
    <source>
        <tissue evidence="1">Leaf</tissue>
    </source>
</reference>
<organism evidence="1 2">
    <name type="scientific">Vanilla planifolia</name>
    <name type="common">Vanilla</name>
    <dbReference type="NCBI Taxonomy" id="51239"/>
    <lineage>
        <taxon>Eukaryota</taxon>
        <taxon>Viridiplantae</taxon>
        <taxon>Streptophyta</taxon>
        <taxon>Embryophyta</taxon>
        <taxon>Tracheophyta</taxon>
        <taxon>Spermatophyta</taxon>
        <taxon>Magnoliopsida</taxon>
        <taxon>Liliopsida</taxon>
        <taxon>Asparagales</taxon>
        <taxon>Orchidaceae</taxon>
        <taxon>Vanilloideae</taxon>
        <taxon>Vanilleae</taxon>
        <taxon>Vanilla</taxon>
    </lineage>
</organism>
<evidence type="ECO:0000313" key="2">
    <source>
        <dbReference type="Proteomes" id="UP000639772"/>
    </source>
</evidence>
<gene>
    <name evidence="1" type="ORF">HPP92_012677</name>
</gene>
<proteinExistence type="predicted"/>
<dbReference type="AlphaFoldDB" id="A0A835QU78"/>
<accession>A0A835QU78</accession>
<dbReference type="OrthoDB" id="528635at2759"/>
<dbReference type="Proteomes" id="UP000639772">
    <property type="component" value="Chromosome 6"/>
</dbReference>
<protein>
    <submittedName>
        <fullName evidence="1">Uncharacterized protein</fullName>
    </submittedName>
</protein>
<sequence>MLIRAAKREEEVNELRSKTTEELNEEVIDLKGELLCSGFRGPPDRSSNLANSDACENGFDSLWLSTTNIRPLDISETISLLIPNEDDELLDDKNGGRCDQAEWIILIMIMSWMVERSTNTFANIDVEMIDKKASNIARILTIKREREIEQGIGKRLSRKLDKQWKKSIVVRPAPSLRKMLEKDNKDADAAKSS</sequence>
<name>A0A835QU78_VANPL</name>
<dbReference type="PANTHER" id="PTHR10916:SF0">
    <property type="entry name" value="LARGE RIBOSOMAL SUBUNIT PROTEIN UL29C"/>
    <property type="match status" value="1"/>
</dbReference>
<dbReference type="GO" id="GO:0009507">
    <property type="term" value="C:chloroplast"/>
    <property type="evidence" value="ECO:0007669"/>
    <property type="project" value="TreeGrafter"/>
</dbReference>
<dbReference type="EMBL" id="JADCNM010000006">
    <property type="protein sequence ID" value="KAG0477958.1"/>
    <property type="molecule type" value="Genomic_DNA"/>
</dbReference>